<gene>
    <name evidence="2" type="ORF">NDU88_004205</name>
</gene>
<sequence>MSETDNSLELPITQTTEDMFKKFLDREIMPSLKEALESAFAKRKRDYPSQEDYFSLSDEETIPQVKKEGNAVKKTKHHSKVGGLCAANDHTQSVDSRRATESHDQSLRGVQRGTHSKSDHVGAMNLSVPHGTKRMRSLHGTRDNSLDTDDEHAGYNDIEDEEDEYVFHPQELLENDFLDEDLDKPSNSQPIRDPLGVEMVNPTRNVHPKGSDWWSIDNVTSLLCSGSASPLIRRRRT</sequence>
<feature type="region of interest" description="Disordered" evidence="1">
    <location>
        <begin position="89"/>
        <end position="127"/>
    </location>
</feature>
<comment type="caution">
    <text evidence="2">The sequence shown here is derived from an EMBL/GenBank/DDBJ whole genome shotgun (WGS) entry which is preliminary data.</text>
</comment>
<dbReference type="EMBL" id="JANPWB010000012">
    <property type="protein sequence ID" value="KAJ1115986.1"/>
    <property type="molecule type" value="Genomic_DNA"/>
</dbReference>
<accession>A0AAV7NJ32</accession>
<proteinExistence type="predicted"/>
<feature type="compositionally biased region" description="Basic and acidic residues" evidence="1">
    <location>
        <begin position="95"/>
        <end position="106"/>
    </location>
</feature>
<protein>
    <submittedName>
        <fullName evidence="2">Uncharacterized protein</fullName>
    </submittedName>
</protein>
<evidence type="ECO:0000313" key="2">
    <source>
        <dbReference type="EMBL" id="KAJ1115986.1"/>
    </source>
</evidence>
<dbReference type="AlphaFoldDB" id="A0AAV7NJ32"/>
<keyword evidence="3" id="KW-1185">Reference proteome</keyword>
<evidence type="ECO:0000256" key="1">
    <source>
        <dbReference type="SAM" id="MobiDB-lite"/>
    </source>
</evidence>
<organism evidence="2 3">
    <name type="scientific">Pleurodeles waltl</name>
    <name type="common">Iberian ribbed newt</name>
    <dbReference type="NCBI Taxonomy" id="8319"/>
    <lineage>
        <taxon>Eukaryota</taxon>
        <taxon>Metazoa</taxon>
        <taxon>Chordata</taxon>
        <taxon>Craniata</taxon>
        <taxon>Vertebrata</taxon>
        <taxon>Euteleostomi</taxon>
        <taxon>Amphibia</taxon>
        <taxon>Batrachia</taxon>
        <taxon>Caudata</taxon>
        <taxon>Salamandroidea</taxon>
        <taxon>Salamandridae</taxon>
        <taxon>Pleurodelinae</taxon>
        <taxon>Pleurodeles</taxon>
    </lineage>
</organism>
<evidence type="ECO:0000313" key="3">
    <source>
        <dbReference type="Proteomes" id="UP001066276"/>
    </source>
</evidence>
<reference evidence="2" key="1">
    <citation type="journal article" date="2022" name="bioRxiv">
        <title>Sequencing and chromosome-scale assembly of the giantPleurodeles waltlgenome.</title>
        <authorList>
            <person name="Brown T."/>
            <person name="Elewa A."/>
            <person name="Iarovenko S."/>
            <person name="Subramanian E."/>
            <person name="Araus A.J."/>
            <person name="Petzold A."/>
            <person name="Susuki M."/>
            <person name="Suzuki K.-i.T."/>
            <person name="Hayashi T."/>
            <person name="Toyoda A."/>
            <person name="Oliveira C."/>
            <person name="Osipova E."/>
            <person name="Leigh N.D."/>
            <person name="Simon A."/>
            <person name="Yun M.H."/>
        </authorList>
    </citation>
    <scope>NUCLEOTIDE SEQUENCE</scope>
    <source>
        <strain evidence="2">20211129_DDA</strain>
        <tissue evidence="2">Liver</tissue>
    </source>
</reference>
<name>A0AAV7NJ32_PLEWA</name>
<dbReference type="Proteomes" id="UP001066276">
    <property type="component" value="Chromosome 8"/>
</dbReference>